<evidence type="ECO:0000256" key="6">
    <source>
        <dbReference type="ARBA" id="ARBA00023006"/>
    </source>
</evidence>
<evidence type="ECO:0000256" key="3">
    <source>
        <dbReference type="ARBA" id="ARBA00022475"/>
    </source>
</evidence>
<evidence type="ECO:0000256" key="1">
    <source>
        <dbReference type="ARBA" id="ARBA00004342"/>
    </source>
</evidence>
<proteinExistence type="inferred from homology"/>
<evidence type="ECO:0000256" key="10">
    <source>
        <dbReference type="ARBA" id="ARBA00023289"/>
    </source>
</evidence>
<keyword evidence="8" id="KW-0472">Membrane</keyword>
<keyword evidence="9" id="KW-0449">Lipoprotein</keyword>
<evidence type="ECO:0000256" key="5">
    <source>
        <dbReference type="ARBA" id="ARBA00022741"/>
    </source>
</evidence>
<comment type="similarity">
    <text evidence="2">Belongs to the small GTPase superfamily. Rab family.</text>
</comment>
<dbReference type="NCBIfam" id="TIGR00231">
    <property type="entry name" value="small_GTP"/>
    <property type="match status" value="1"/>
</dbReference>
<keyword evidence="6" id="KW-0072">Autophagy</keyword>
<dbReference type="SMART" id="SM00173">
    <property type="entry name" value="RAS"/>
    <property type="match status" value="1"/>
</dbReference>
<dbReference type="PROSITE" id="PS51419">
    <property type="entry name" value="RAB"/>
    <property type="match status" value="1"/>
</dbReference>
<keyword evidence="13" id="KW-1185">Reference proteome</keyword>
<dbReference type="GeneID" id="111105279"/>
<dbReference type="Gene3D" id="3.40.50.300">
    <property type="entry name" value="P-loop containing nucleotide triphosphate hydrolases"/>
    <property type="match status" value="1"/>
</dbReference>
<comment type="subcellular location">
    <subcellularLocation>
        <location evidence="1">Cell membrane</location>
        <topology evidence="1">Lipid-anchor</topology>
        <orientation evidence="1">Cytoplasmic side</orientation>
    </subcellularLocation>
    <subcellularLocation>
        <location evidence="12">Cytoplasmic vesicle membrane</location>
        <topology evidence="12">Lipid-anchor</topology>
        <orientation evidence="12">Cytoplasmic side</orientation>
    </subcellularLocation>
</comment>
<gene>
    <name evidence="14" type="primary">LOC111105279</name>
    <name evidence="15" type="synonym">LOC111105485</name>
</gene>
<dbReference type="PANTHER" id="PTHR47979">
    <property type="entry name" value="DRAB11-RELATED"/>
    <property type="match status" value="1"/>
</dbReference>
<keyword evidence="5" id="KW-0547">Nucleotide-binding</keyword>
<protein>
    <submittedName>
        <fullName evidence="14 15">Ras-related protein Rab-39B-like</fullName>
    </submittedName>
</protein>
<dbReference type="InterPro" id="IPR027417">
    <property type="entry name" value="P-loop_NTPase"/>
</dbReference>
<dbReference type="KEGG" id="cvn:111105279"/>
<keyword evidence="3" id="KW-1003">Cell membrane</keyword>
<dbReference type="GO" id="GO:0030659">
    <property type="term" value="C:cytoplasmic vesicle membrane"/>
    <property type="evidence" value="ECO:0007669"/>
    <property type="project" value="UniProtKB-SubCell"/>
</dbReference>
<dbReference type="Proteomes" id="UP000694844">
    <property type="component" value="Chromosome 7"/>
</dbReference>
<dbReference type="RefSeq" id="XP_022295183.1">
    <property type="nucleotide sequence ID" value="XM_022439475.1"/>
</dbReference>
<dbReference type="FunFam" id="3.40.50.300:FF:000358">
    <property type="entry name" value="RAB39B, member RAS oncogene family"/>
    <property type="match status" value="1"/>
</dbReference>
<evidence type="ECO:0000256" key="11">
    <source>
        <dbReference type="ARBA" id="ARBA00023329"/>
    </source>
</evidence>
<evidence type="ECO:0000256" key="8">
    <source>
        <dbReference type="ARBA" id="ARBA00023136"/>
    </source>
</evidence>
<dbReference type="GO" id="GO:0005886">
    <property type="term" value="C:plasma membrane"/>
    <property type="evidence" value="ECO:0007669"/>
    <property type="project" value="UniProtKB-SubCell"/>
</dbReference>
<sequence length="214" mass="24319">MVEPIFDFQFRLILIGDSTVGKSSLLKYFTEGKFSDECDPTVGVDFYARLIEVQQGVRVKLQLWDTAGQERFRSITRSYYRNSVGALIVFDITNRRSFENLAGWLHESRAHIEPQKVVYVVVGHKADRDDERQVTTREGRMFAEMNGLKYVETSAKTGQNVEEAFLLVAREVHALLEQGKIKVEEGWDGVKTGFTRPAQTFHVTEGEKESGGCC</sequence>
<keyword evidence="10" id="KW-0636">Prenylation</keyword>
<dbReference type="Pfam" id="PF00071">
    <property type="entry name" value="Ras"/>
    <property type="match status" value="1"/>
</dbReference>
<evidence type="ECO:0000256" key="2">
    <source>
        <dbReference type="ARBA" id="ARBA00006270"/>
    </source>
</evidence>
<dbReference type="InterPro" id="IPR050209">
    <property type="entry name" value="Rab_GTPases_membrane_traffic"/>
</dbReference>
<dbReference type="GO" id="GO:0003924">
    <property type="term" value="F:GTPase activity"/>
    <property type="evidence" value="ECO:0007669"/>
    <property type="project" value="InterPro"/>
</dbReference>
<keyword evidence="11" id="KW-0968">Cytoplasmic vesicle</keyword>
<keyword evidence="4" id="KW-0488">Methylation</keyword>
<dbReference type="SMART" id="SM00175">
    <property type="entry name" value="RAB"/>
    <property type="match status" value="1"/>
</dbReference>
<dbReference type="AlphaFoldDB" id="A0A8B8AWU0"/>
<reference evidence="14 15" key="1">
    <citation type="submission" date="2025-04" db="UniProtKB">
        <authorList>
            <consortium name="RefSeq"/>
        </authorList>
    </citation>
    <scope>IDENTIFICATION</scope>
    <source>
        <tissue evidence="14 15">Whole sample</tissue>
    </source>
</reference>
<dbReference type="GO" id="GO:0006914">
    <property type="term" value="P:autophagy"/>
    <property type="evidence" value="ECO:0007669"/>
    <property type="project" value="UniProtKB-KW"/>
</dbReference>
<evidence type="ECO:0000313" key="13">
    <source>
        <dbReference type="Proteomes" id="UP000694844"/>
    </source>
</evidence>
<dbReference type="PROSITE" id="PS51420">
    <property type="entry name" value="RHO"/>
    <property type="match status" value="1"/>
</dbReference>
<dbReference type="RefSeq" id="XP_022295515.1">
    <property type="nucleotide sequence ID" value="XM_022439807.1"/>
</dbReference>
<evidence type="ECO:0000256" key="4">
    <source>
        <dbReference type="ARBA" id="ARBA00022481"/>
    </source>
</evidence>
<dbReference type="PRINTS" id="PR00449">
    <property type="entry name" value="RASTRNSFRMNG"/>
</dbReference>
<evidence type="ECO:0000256" key="7">
    <source>
        <dbReference type="ARBA" id="ARBA00023134"/>
    </source>
</evidence>
<dbReference type="InterPro" id="IPR005225">
    <property type="entry name" value="Small_GTP-bd"/>
</dbReference>
<evidence type="ECO:0000313" key="15">
    <source>
        <dbReference type="RefSeq" id="XP_022295515.1"/>
    </source>
</evidence>
<evidence type="ECO:0000256" key="9">
    <source>
        <dbReference type="ARBA" id="ARBA00023288"/>
    </source>
</evidence>
<dbReference type="SMART" id="SM00176">
    <property type="entry name" value="RAN"/>
    <property type="match status" value="1"/>
</dbReference>
<name>A0A8B8AWU0_CRAVI</name>
<evidence type="ECO:0000256" key="12">
    <source>
        <dbReference type="ARBA" id="ARBA00025701"/>
    </source>
</evidence>
<dbReference type="OrthoDB" id="9989112at2759"/>
<dbReference type="SUPFAM" id="SSF52540">
    <property type="entry name" value="P-loop containing nucleoside triphosphate hydrolases"/>
    <property type="match status" value="1"/>
</dbReference>
<dbReference type="InterPro" id="IPR001806">
    <property type="entry name" value="Small_GTPase"/>
</dbReference>
<dbReference type="SMART" id="SM00174">
    <property type="entry name" value="RHO"/>
    <property type="match status" value="1"/>
</dbReference>
<organism evidence="13 14">
    <name type="scientific">Crassostrea virginica</name>
    <name type="common">Eastern oyster</name>
    <dbReference type="NCBI Taxonomy" id="6565"/>
    <lineage>
        <taxon>Eukaryota</taxon>
        <taxon>Metazoa</taxon>
        <taxon>Spiralia</taxon>
        <taxon>Lophotrochozoa</taxon>
        <taxon>Mollusca</taxon>
        <taxon>Bivalvia</taxon>
        <taxon>Autobranchia</taxon>
        <taxon>Pteriomorphia</taxon>
        <taxon>Ostreida</taxon>
        <taxon>Ostreoidea</taxon>
        <taxon>Ostreidae</taxon>
        <taxon>Crassostrea</taxon>
    </lineage>
</organism>
<dbReference type="GO" id="GO:0005525">
    <property type="term" value="F:GTP binding"/>
    <property type="evidence" value="ECO:0007669"/>
    <property type="project" value="UniProtKB-KW"/>
</dbReference>
<dbReference type="KEGG" id="cvn:111105485"/>
<accession>A0A8B8AWU0</accession>
<evidence type="ECO:0000313" key="14">
    <source>
        <dbReference type="RefSeq" id="XP_022295183.1"/>
    </source>
</evidence>
<keyword evidence="7" id="KW-0342">GTP-binding</keyword>
<dbReference type="PROSITE" id="PS51421">
    <property type="entry name" value="RAS"/>
    <property type="match status" value="1"/>
</dbReference>